<evidence type="ECO:0000256" key="1">
    <source>
        <dbReference type="SAM" id="MobiDB-lite"/>
    </source>
</evidence>
<comment type="caution">
    <text evidence="4">The sequence shown here is derived from an EMBL/GenBank/DDBJ whole genome shotgun (WGS) entry which is preliminary data.</text>
</comment>
<accession>A0A6A4D8H7</accession>
<name>A0A6A4D8H7_9STRA</name>
<dbReference type="EMBL" id="QXGE01000820">
    <property type="protein sequence ID" value="KAE9303081.1"/>
    <property type="molecule type" value="Genomic_DNA"/>
</dbReference>
<reference evidence="5 6" key="1">
    <citation type="submission" date="2018-08" db="EMBL/GenBank/DDBJ databases">
        <title>Genomic investigation of the strawberry pathogen Phytophthora fragariae indicates pathogenicity is determined by transcriptional variation in three key races.</title>
        <authorList>
            <person name="Adams T.M."/>
            <person name="Armitage A.D."/>
            <person name="Sobczyk M.K."/>
            <person name="Bates H.J."/>
            <person name="Dunwell J.M."/>
            <person name="Nellist C.F."/>
            <person name="Harrison R.J."/>
        </authorList>
    </citation>
    <scope>NUCLEOTIDE SEQUENCE [LARGE SCALE GENOMIC DNA]</scope>
    <source>
        <strain evidence="4 5">A4</strain>
        <strain evidence="3 6">NOV-5</strain>
        <strain evidence="2 7">SCRP245</strain>
    </source>
</reference>
<evidence type="ECO:0000313" key="3">
    <source>
        <dbReference type="EMBL" id="KAE9141800.1"/>
    </source>
</evidence>
<sequence>MENTAPSDDQEPTYMDLLDDKAADDEAEVAARDGGEVFPTIPIGPASAPAKQPRLRLRQLPEDEFDKAAAAVTRVVAELASKIADVDDWTTGEGYIAAIPSPLREALQPFSVPPPRPAPRSRARTTDNHLHAAGHIALRAISSSTAWTRHSTP</sequence>
<protein>
    <submittedName>
        <fullName evidence="4">Uncharacterized protein</fullName>
    </submittedName>
</protein>
<proteinExistence type="predicted"/>
<dbReference type="Proteomes" id="UP000440732">
    <property type="component" value="Unassembled WGS sequence"/>
</dbReference>
<dbReference type="EMBL" id="QXFW01000776">
    <property type="protein sequence ID" value="KAE9003276.1"/>
    <property type="molecule type" value="Genomic_DNA"/>
</dbReference>
<dbReference type="AlphaFoldDB" id="A0A6A4D8H7"/>
<organism evidence="4 5">
    <name type="scientific">Phytophthora fragariae</name>
    <dbReference type="NCBI Taxonomy" id="53985"/>
    <lineage>
        <taxon>Eukaryota</taxon>
        <taxon>Sar</taxon>
        <taxon>Stramenopiles</taxon>
        <taxon>Oomycota</taxon>
        <taxon>Peronosporomycetes</taxon>
        <taxon>Peronosporales</taxon>
        <taxon>Peronosporaceae</taxon>
        <taxon>Phytophthora</taxon>
    </lineage>
</organism>
<feature type="region of interest" description="Disordered" evidence="1">
    <location>
        <begin position="107"/>
        <end position="130"/>
    </location>
</feature>
<dbReference type="Proteomes" id="UP000437068">
    <property type="component" value="Unassembled WGS sequence"/>
</dbReference>
<gene>
    <name evidence="4" type="ORF">PF001_g13709</name>
    <name evidence="3" type="ORF">PF006_g13040</name>
    <name evidence="2" type="ORF">PF011_g12958</name>
</gene>
<evidence type="ECO:0000313" key="6">
    <source>
        <dbReference type="Proteomes" id="UP000440732"/>
    </source>
</evidence>
<dbReference type="EMBL" id="QXGA01000759">
    <property type="protein sequence ID" value="KAE9141800.1"/>
    <property type="molecule type" value="Genomic_DNA"/>
</dbReference>
<dbReference type="Proteomes" id="UP000460718">
    <property type="component" value="Unassembled WGS sequence"/>
</dbReference>
<evidence type="ECO:0000313" key="2">
    <source>
        <dbReference type="EMBL" id="KAE9003276.1"/>
    </source>
</evidence>
<evidence type="ECO:0000313" key="7">
    <source>
        <dbReference type="Proteomes" id="UP000460718"/>
    </source>
</evidence>
<evidence type="ECO:0000313" key="5">
    <source>
        <dbReference type="Proteomes" id="UP000437068"/>
    </source>
</evidence>
<evidence type="ECO:0000313" key="4">
    <source>
        <dbReference type="EMBL" id="KAE9303081.1"/>
    </source>
</evidence>